<dbReference type="Gene3D" id="1.20.1200.10">
    <property type="entry name" value="Cobalamin adenosyltransferase-like"/>
    <property type="match status" value="1"/>
</dbReference>
<evidence type="ECO:0000256" key="13">
    <source>
        <dbReference type="ARBA" id="ARBA00048692"/>
    </source>
</evidence>
<keyword evidence="6 14" id="KW-0808">Transferase</keyword>
<gene>
    <name evidence="16" type="ORF">E3T25_04135</name>
</gene>
<evidence type="ECO:0000256" key="10">
    <source>
        <dbReference type="ARBA" id="ARBA00033334"/>
    </source>
</evidence>
<dbReference type="NCBIfam" id="TIGR00636">
    <property type="entry name" value="PduO_Nterm"/>
    <property type="match status" value="1"/>
</dbReference>
<protein>
    <recommendedName>
        <fullName evidence="4 14">Corrinoid adenosyltransferase</fullName>
        <ecNumber evidence="3 14">2.5.1.17</ecNumber>
    </recommendedName>
    <alternativeName>
        <fullName evidence="9 14">Cob(II)alamin adenosyltransferase</fullName>
    </alternativeName>
    <alternativeName>
        <fullName evidence="11 14">Cob(II)yrinic acid a,c-diamide adenosyltransferase</fullName>
    </alternativeName>
    <alternativeName>
        <fullName evidence="10 14">Cobinamide/cobalamin adenosyltransferase</fullName>
    </alternativeName>
</protein>
<dbReference type="InterPro" id="IPR036451">
    <property type="entry name" value="CblAdoTrfase-like_sf"/>
</dbReference>
<evidence type="ECO:0000256" key="11">
    <source>
        <dbReference type="ARBA" id="ARBA00033354"/>
    </source>
</evidence>
<evidence type="ECO:0000256" key="14">
    <source>
        <dbReference type="RuleBase" id="RU366026"/>
    </source>
</evidence>
<keyword evidence="5 14" id="KW-0169">Cobalamin biosynthesis</keyword>
<dbReference type="PANTHER" id="PTHR12213">
    <property type="entry name" value="CORRINOID ADENOSYLTRANSFERASE"/>
    <property type="match status" value="1"/>
</dbReference>
<evidence type="ECO:0000256" key="4">
    <source>
        <dbReference type="ARBA" id="ARBA00020963"/>
    </source>
</evidence>
<evidence type="ECO:0000256" key="12">
    <source>
        <dbReference type="ARBA" id="ARBA00048555"/>
    </source>
</evidence>
<feature type="domain" description="Cobalamin adenosyltransferase-like" evidence="15">
    <location>
        <begin position="4"/>
        <end position="171"/>
    </location>
</feature>
<dbReference type="EMBL" id="SOGO01000013">
    <property type="protein sequence ID" value="TFD05238.1"/>
    <property type="molecule type" value="Genomic_DNA"/>
</dbReference>
<comment type="similarity">
    <text evidence="2 14">Belongs to the Cob(I)alamin adenosyltransferase family.</text>
</comment>
<name>A0ABY2JJX0_9MICO</name>
<keyword evidence="8 14" id="KW-0067">ATP-binding</keyword>
<evidence type="ECO:0000256" key="9">
    <source>
        <dbReference type="ARBA" id="ARBA00031529"/>
    </source>
</evidence>
<reference evidence="16 17" key="1">
    <citation type="submission" date="2019-03" db="EMBL/GenBank/DDBJ databases">
        <title>Genomics of glacier-inhabiting Cryobacterium strains.</title>
        <authorList>
            <person name="Liu Q."/>
            <person name="Xin Y.-H."/>
        </authorList>
    </citation>
    <scope>NUCLEOTIDE SEQUENCE [LARGE SCALE GENOMIC DNA]</scope>
    <source>
        <strain evidence="16 17">TMT2-16</strain>
    </source>
</reference>
<evidence type="ECO:0000259" key="15">
    <source>
        <dbReference type="Pfam" id="PF01923"/>
    </source>
</evidence>
<proteinExistence type="inferred from homology"/>
<evidence type="ECO:0000313" key="16">
    <source>
        <dbReference type="EMBL" id="TFD05238.1"/>
    </source>
</evidence>
<evidence type="ECO:0000256" key="6">
    <source>
        <dbReference type="ARBA" id="ARBA00022679"/>
    </source>
</evidence>
<sequence>MARIYTRTGDAGSTGMLHGGRVSKGDELMDAVGDIDEAVSALGLARAGCAEPEHAAILFRVQRDLFVVAADLVVNPAHRDRLVPRISLVVPDMVTELEGIIDGLVTARPLRPVFLIPGSTPTEAAIDLARTVVRRAERHTVRAGVVGHPVSDDARHYLNRLSDLLYVLARHSAGPETEPASHD</sequence>
<dbReference type="EC" id="2.5.1.17" evidence="3 14"/>
<comment type="pathway">
    <text evidence="1 14">Cofactor biosynthesis; adenosylcobalamin biosynthesis; adenosylcobalamin from cob(II)yrinate a,c-diamide: step 2/7.</text>
</comment>
<dbReference type="InterPro" id="IPR029499">
    <property type="entry name" value="PduO-typ"/>
</dbReference>
<evidence type="ECO:0000256" key="3">
    <source>
        <dbReference type="ARBA" id="ARBA00012454"/>
    </source>
</evidence>
<dbReference type="InterPro" id="IPR016030">
    <property type="entry name" value="CblAdoTrfase-like"/>
</dbReference>
<dbReference type="GO" id="GO:0008817">
    <property type="term" value="F:corrinoid adenosyltransferase activity"/>
    <property type="evidence" value="ECO:0007669"/>
    <property type="project" value="UniProtKB-EC"/>
</dbReference>
<accession>A0ABY2JJX0</accession>
<dbReference type="SUPFAM" id="SSF89028">
    <property type="entry name" value="Cobalamin adenosyltransferase-like"/>
    <property type="match status" value="1"/>
</dbReference>
<dbReference type="PANTHER" id="PTHR12213:SF0">
    <property type="entry name" value="CORRINOID ADENOSYLTRANSFERASE MMAB"/>
    <property type="match status" value="1"/>
</dbReference>
<dbReference type="Pfam" id="PF01923">
    <property type="entry name" value="Cob_adeno_trans"/>
    <property type="match status" value="1"/>
</dbReference>
<evidence type="ECO:0000256" key="1">
    <source>
        <dbReference type="ARBA" id="ARBA00005121"/>
    </source>
</evidence>
<comment type="catalytic activity">
    <reaction evidence="13 14">
        <text>2 cob(II)alamin + reduced [electron-transfer flavoprotein] + 2 ATP = 2 adenosylcob(III)alamin + 2 triphosphate + oxidized [electron-transfer flavoprotein] + 3 H(+)</text>
        <dbReference type="Rhea" id="RHEA:28671"/>
        <dbReference type="Rhea" id="RHEA-COMP:10685"/>
        <dbReference type="Rhea" id="RHEA-COMP:10686"/>
        <dbReference type="ChEBI" id="CHEBI:15378"/>
        <dbReference type="ChEBI" id="CHEBI:16304"/>
        <dbReference type="ChEBI" id="CHEBI:18036"/>
        <dbReference type="ChEBI" id="CHEBI:18408"/>
        <dbReference type="ChEBI" id="CHEBI:30616"/>
        <dbReference type="ChEBI" id="CHEBI:57692"/>
        <dbReference type="ChEBI" id="CHEBI:58307"/>
        <dbReference type="EC" id="2.5.1.17"/>
    </reaction>
</comment>
<comment type="catalytic activity">
    <reaction evidence="12 14">
        <text>2 cob(II)yrinate a,c diamide + reduced [electron-transfer flavoprotein] + 2 ATP = 2 adenosylcob(III)yrinate a,c-diamide + 2 triphosphate + oxidized [electron-transfer flavoprotein] + 3 H(+)</text>
        <dbReference type="Rhea" id="RHEA:11528"/>
        <dbReference type="Rhea" id="RHEA-COMP:10685"/>
        <dbReference type="Rhea" id="RHEA-COMP:10686"/>
        <dbReference type="ChEBI" id="CHEBI:15378"/>
        <dbReference type="ChEBI" id="CHEBI:18036"/>
        <dbReference type="ChEBI" id="CHEBI:30616"/>
        <dbReference type="ChEBI" id="CHEBI:57692"/>
        <dbReference type="ChEBI" id="CHEBI:58307"/>
        <dbReference type="ChEBI" id="CHEBI:58503"/>
        <dbReference type="ChEBI" id="CHEBI:58537"/>
        <dbReference type="EC" id="2.5.1.17"/>
    </reaction>
</comment>
<keyword evidence="7 14" id="KW-0547">Nucleotide-binding</keyword>
<evidence type="ECO:0000256" key="5">
    <source>
        <dbReference type="ARBA" id="ARBA00022573"/>
    </source>
</evidence>
<evidence type="ECO:0000256" key="7">
    <source>
        <dbReference type="ARBA" id="ARBA00022741"/>
    </source>
</evidence>
<evidence type="ECO:0000256" key="2">
    <source>
        <dbReference type="ARBA" id="ARBA00007487"/>
    </source>
</evidence>
<keyword evidence="17" id="KW-1185">Reference proteome</keyword>
<organism evidence="16 17">
    <name type="scientific">Cryobacterium sandaracinum</name>
    <dbReference type="NCBI Taxonomy" id="1259247"/>
    <lineage>
        <taxon>Bacteria</taxon>
        <taxon>Bacillati</taxon>
        <taxon>Actinomycetota</taxon>
        <taxon>Actinomycetes</taxon>
        <taxon>Micrococcales</taxon>
        <taxon>Microbacteriaceae</taxon>
        <taxon>Cryobacterium</taxon>
    </lineage>
</organism>
<comment type="caution">
    <text evidence="16">The sequence shown here is derived from an EMBL/GenBank/DDBJ whole genome shotgun (WGS) entry which is preliminary data.</text>
</comment>
<dbReference type="Proteomes" id="UP000297851">
    <property type="component" value="Unassembled WGS sequence"/>
</dbReference>
<evidence type="ECO:0000256" key="8">
    <source>
        <dbReference type="ARBA" id="ARBA00022840"/>
    </source>
</evidence>
<dbReference type="RefSeq" id="WP_104099443.1">
    <property type="nucleotide sequence ID" value="NZ_SOGO01000013.1"/>
</dbReference>
<evidence type="ECO:0000313" key="17">
    <source>
        <dbReference type="Proteomes" id="UP000297851"/>
    </source>
</evidence>